<evidence type="ECO:0000256" key="7">
    <source>
        <dbReference type="ARBA" id="ARBA00023014"/>
    </source>
</evidence>
<dbReference type="InterPro" id="IPR023404">
    <property type="entry name" value="rSAM_horseshoe"/>
</dbReference>
<reference evidence="9" key="1">
    <citation type="submission" date="2018-05" db="EMBL/GenBank/DDBJ databases">
        <authorList>
            <person name="Lanie J.A."/>
            <person name="Ng W.-L."/>
            <person name="Kazmierczak K.M."/>
            <person name="Andrzejewski T.M."/>
            <person name="Davidsen T.M."/>
            <person name="Wayne K.J."/>
            <person name="Tettelin H."/>
            <person name="Glass J.I."/>
            <person name="Rusch D."/>
            <person name="Podicherti R."/>
            <person name="Tsui H.-C.T."/>
            <person name="Winkler M.E."/>
        </authorList>
    </citation>
    <scope>NUCLEOTIDE SEQUENCE</scope>
</reference>
<organism evidence="9">
    <name type="scientific">marine metagenome</name>
    <dbReference type="NCBI Taxonomy" id="408172"/>
    <lineage>
        <taxon>unclassified sequences</taxon>
        <taxon>metagenomes</taxon>
        <taxon>ecological metagenomes</taxon>
    </lineage>
</organism>
<dbReference type="GO" id="GO:0003824">
    <property type="term" value="F:catalytic activity"/>
    <property type="evidence" value="ECO:0007669"/>
    <property type="project" value="InterPro"/>
</dbReference>
<dbReference type="InterPro" id="IPR007197">
    <property type="entry name" value="rSAM"/>
</dbReference>
<dbReference type="GO" id="GO:0051539">
    <property type="term" value="F:4 iron, 4 sulfur cluster binding"/>
    <property type="evidence" value="ECO:0007669"/>
    <property type="project" value="UniProtKB-KW"/>
</dbReference>
<dbReference type="SFLD" id="SFLDG01123">
    <property type="entry name" value="methyltransferase_(Class_B)"/>
    <property type="match status" value="1"/>
</dbReference>
<keyword evidence="5" id="KW-0479">Metal-binding</keyword>
<dbReference type="PANTHER" id="PTHR43409:SF7">
    <property type="entry name" value="BLL1977 PROTEIN"/>
    <property type="match status" value="1"/>
</dbReference>
<keyword evidence="7" id="KW-0411">Iron-sulfur</keyword>
<dbReference type="Pfam" id="PF04055">
    <property type="entry name" value="Radical_SAM"/>
    <property type="match status" value="1"/>
</dbReference>
<dbReference type="EMBL" id="UINC01213045">
    <property type="protein sequence ID" value="SVE37645.1"/>
    <property type="molecule type" value="Genomic_DNA"/>
</dbReference>
<evidence type="ECO:0000256" key="2">
    <source>
        <dbReference type="ARBA" id="ARBA00022603"/>
    </source>
</evidence>
<evidence type="ECO:0000256" key="4">
    <source>
        <dbReference type="ARBA" id="ARBA00022691"/>
    </source>
</evidence>
<keyword evidence="6" id="KW-0408">Iron</keyword>
<dbReference type="InterPro" id="IPR051198">
    <property type="entry name" value="BchE-like"/>
</dbReference>
<dbReference type="SUPFAM" id="SSF102114">
    <property type="entry name" value="Radical SAM enzymes"/>
    <property type="match status" value="1"/>
</dbReference>
<sequence>PEFDYAVIQEGEQTLVELLNALETNQTLEEVRGLMYRNGDKVIATSPRPFLKDLDELTIPARNKVDPTNYIFEVDGKGVIPVGTVELTRGCPFKCVFCSEPLNTGRQLRKRSPKSVVDEMLYVKEQHDVTHFFLLDSTLTLNRRLIEGFCEELIKRDANMTWEGQTRTNSVDEELLVLMKRAGLVRISFGVESADAEVLRLMRKEVDVESMRRAFDLSKKLDISTLCGTMIGNPGETK</sequence>
<accession>A0A383D090</accession>
<dbReference type="SFLD" id="SFLDG01082">
    <property type="entry name" value="B12-binding_domain_containing"/>
    <property type="match status" value="1"/>
</dbReference>
<dbReference type="InterPro" id="IPR058240">
    <property type="entry name" value="rSAM_sf"/>
</dbReference>
<dbReference type="Gene3D" id="3.80.30.20">
    <property type="entry name" value="tm_1862 like domain"/>
    <property type="match status" value="1"/>
</dbReference>
<dbReference type="AlphaFoldDB" id="A0A383D090"/>
<gene>
    <name evidence="9" type="ORF">METZ01_LOCUS490499</name>
</gene>
<feature type="non-terminal residue" evidence="9">
    <location>
        <position position="1"/>
    </location>
</feature>
<keyword evidence="3" id="KW-0808">Transferase</keyword>
<comment type="cofactor">
    <cofactor evidence="1">
        <name>[4Fe-4S] cluster</name>
        <dbReference type="ChEBI" id="CHEBI:49883"/>
    </cofactor>
</comment>
<keyword evidence="2" id="KW-0489">Methyltransferase</keyword>
<evidence type="ECO:0000256" key="3">
    <source>
        <dbReference type="ARBA" id="ARBA00022679"/>
    </source>
</evidence>
<dbReference type="SFLD" id="SFLDS00029">
    <property type="entry name" value="Radical_SAM"/>
    <property type="match status" value="1"/>
</dbReference>
<dbReference type="InterPro" id="IPR006638">
    <property type="entry name" value="Elp3/MiaA/NifB-like_rSAM"/>
</dbReference>
<feature type="non-terminal residue" evidence="9">
    <location>
        <position position="238"/>
    </location>
</feature>
<evidence type="ECO:0000259" key="8">
    <source>
        <dbReference type="PROSITE" id="PS51918"/>
    </source>
</evidence>
<evidence type="ECO:0000256" key="1">
    <source>
        <dbReference type="ARBA" id="ARBA00001966"/>
    </source>
</evidence>
<dbReference type="InterPro" id="IPR034466">
    <property type="entry name" value="Methyltransferase_Class_B"/>
</dbReference>
<name>A0A383D090_9ZZZZ</name>
<evidence type="ECO:0000313" key="9">
    <source>
        <dbReference type="EMBL" id="SVE37645.1"/>
    </source>
</evidence>
<keyword evidence="4" id="KW-0949">S-adenosyl-L-methionine</keyword>
<proteinExistence type="predicted"/>
<dbReference type="SMART" id="SM00729">
    <property type="entry name" value="Elp3"/>
    <property type="match status" value="1"/>
</dbReference>
<dbReference type="CDD" id="cd01335">
    <property type="entry name" value="Radical_SAM"/>
    <property type="match status" value="1"/>
</dbReference>
<protein>
    <recommendedName>
        <fullName evidence="8">Radical SAM core domain-containing protein</fullName>
    </recommendedName>
</protein>
<dbReference type="PANTHER" id="PTHR43409">
    <property type="entry name" value="ANAEROBIC MAGNESIUM-PROTOPORPHYRIN IX MONOMETHYL ESTER CYCLASE-RELATED"/>
    <property type="match status" value="1"/>
</dbReference>
<feature type="domain" description="Radical SAM core" evidence="8">
    <location>
        <begin position="77"/>
        <end position="238"/>
    </location>
</feature>
<evidence type="ECO:0000256" key="5">
    <source>
        <dbReference type="ARBA" id="ARBA00022723"/>
    </source>
</evidence>
<evidence type="ECO:0000256" key="6">
    <source>
        <dbReference type="ARBA" id="ARBA00023004"/>
    </source>
</evidence>
<dbReference type="PROSITE" id="PS51918">
    <property type="entry name" value="RADICAL_SAM"/>
    <property type="match status" value="1"/>
</dbReference>
<dbReference type="GO" id="GO:0046872">
    <property type="term" value="F:metal ion binding"/>
    <property type="evidence" value="ECO:0007669"/>
    <property type="project" value="UniProtKB-KW"/>
</dbReference>